<dbReference type="InterPro" id="IPR028055">
    <property type="entry name" value="YidC/Oxa/ALB_C"/>
</dbReference>
<evidence type="ECO:0000256" key="4">
    <source>
        <dbReference type="ARBA" id="ARBA00022692"/>
    </source>
</evidence>
<comment type="similarity">
    <text evidence="2">Belongs to the OXA1/ALB3/YidC family. Type 1 subfamily.</text>
</comment>
<evidence type="ECO:0000256" key="10">
    <source>
        <dbReference type="ARBA" id="ARBA00033245"/>
    </source>
</evidence>
<evidence type="ECO:0000256" key="9">
    <source>
        <dbReference type="ARBA" id="ARBA00031538"/>
    </source>
</evidence>
<comment type="subcellular location">
    <subcellularLocation>
        <location evidence="1 12">Membrane</location>
        <topology evidence="1 12">Multi-pass membrane protein</topology>
    </subcellularLocation>
</comment>
<organism evidence="15 16">
    <name type="scientific">Microbispora cellulosiformans</name>
    <dbReference type="NCBI Taxonomy" id="2614688"/>
    <lineage>
        <taxon>Bacteria</taxon>
        <taxon>Bacillati</taxon>
        <taxon>Actinomycetota</taxon>
        <taxon>Actinomycetes</taxon>
        <taxon>Streptosporangiales</taxon>
        <taxon>Streptosporangiaceae</taxon>
        <taxon>Microbispora</taxon>
    </lineage>
</organism>
<protein>
    <recommendedName>
        <fullName evidence="3">Membrane protein insertase YidC</fullName>
    </recommendedName>
    <alternativeName>
        <fullName evidence="11">Foldase YidC</fullName>
    </alternativeName>
    <alternativeName>
        <fullName evidence="10">Membrane integrase YidC</fullName>
    </alternativeName>
    <alternativeName>
        <fullName evidence="9">Membrane protein YidC</fullName>
    </alternativeName>
</protein>
<evidence type="ECO:0000256" key="11">
    <source>
        <dbReference type="ARBA" id="ARBA00033342"/>
    </source>
</evidence>
<gene>
    <name evidence="15" type="primary">yidC</name>
    <name evidence="15" type="ORF">F5972_13210</name>
</gene>
<feature type="transmembrane region" description="Helical" evidence="13">
    <location>
        <begin position="188"/>
        <end position="213"/>
    </location>
</feature>
<name>A0A5J5K6A2_9ACTN</name>
<evidence type="ECO:0000256" key="8">
    <source>
        <dbReference type="ARBA" id="ARBA00026028"/>
    </source>
</evidence>
<dbReference type="InterPro" id="IPR001708">
    <property type="entry name" value="YidC/ALB3/OXA1/COX18"/>
</dbReference>
<comment type="subunit">
    <text evidence="8">Interacts with the Sec translocase complex via SecD. Specifically interacts with transmembrane segments of nascent integral membrane proteins during membrane integration.</text>
</comment>
<proteinExistence type="inferred from homology"/>
<dbReference type="EMBL" id="VYTZ01000004">
    <property type="protein sequence ID" value="KAA9379150.1"/>
    <property type="molecule type" value="Genomic_DNA"/>
</dbReference>
<keyword evidence="4 12" id="KW-0812">Transmembrane</keyword>
<keyword evidence="6 13" id="KW-0472">Membrane</keyword>
<keyword evidence="5 13" id="KW-1133">Transmembrane helix</keyword>
<evidence type="ECO:0000256" key="1">
    <source>
        <dbReference type="ARBA" id="ARBA00004141"/>
    </source>
</evidence>
<keyword evidence="16" id="KW-1185">Reference proteome</keyword>
<evidence type="ECO:0000256" key="12">
    <source>
        <dbReference type="RuleBase" id="RU003945"/>
    </source>
</evidence>
<reference evidence="15 16" key="1">
    <citation type="submission" date="2019-09" db="EMBL/GenBank/DDBJ databases">
        <title>Screening of Novel Bioactive Compounds from Soil-Associated.</title>
        <authorList>
            <person name="Gong X."/>
        </authorList>
    </citation>
    <scope>NUCLEOTIDE SEQUENCE [LARGE SCALE GENOMIC DNA]</scope>
    <source>
        <strain evidence="15 16">Gxj-6</strain>
    </source>
</reference>
<dbReference type="RefSeq" id="WP_150933750.1">
    <property type="nucleotide sequence ID" value="NZ_VYTZ01000004.1"/>
</dbReference>
<evidence type="ECO:0000256" key="3">
    <source>
        <dbReference type="ARBA" id="ARBA00015325"/>
    </source>
</evidence>
<dbReference type="GO" id="GO:0051205">
    <property type="term" value="P:protein insertion into membrane"/>
    <property type="evidence" value="ECO:0007669"/>
    <property type="project" value="TreeGrafter"/>
</dbReference>
<dbReference type="PANTHER" id="PTHR12428:SF65">
    <property type="entry name" value="CYTOCHROME C OXIDASE ASSEMBLY PROTEIN COX18, MITOCHONDRIAL"/>
    <property type="match status" value="1"/>
</dbReference>
<dbReference type="GO" id="GO:0032977">
    <property type="term" value="F:membrane insertase activity"/>
    <property type="evidence" value="ECO:0007669"/>
    <property type="project" value="InterPro"/>
</dbReference>
<evidence type="ECO:0000256" key="7">
    <source>
        <dbReference type="ARBA" id="ARBA00025034"/>
    </source>
</evidence>
<dbReference type="GO" id="GO:0005886">
    <property type="term" value="C:plasma membrane"/>
    <property type="evidence" value="ECO:0007669"/>
    <property type="project" value="TreeGrafter"/>
</dbReference>
<feature type="domain" description="Membrane insertase YidC/Oxa/ALB C-terminal" evidence="14">
    <location>
        <begin position="33"/>
        <end position="225"/>
    </location>
</feature>
<dbReference type="AlphaFoldDB" id="A0A5J5K6A2"/>
<sequence length="230" mass="24956">MPRTQTKGFPVFDFVLDPAYRLIDALSHVTGAGLAIVLVTLAVRLSLLPLSIRVARAQRVRLRLAPQVEKLRKRWQKDPERLMREVNALYAAEGTSQFAGFLPGFAQTPFFMVTYRLFTTATIAGHPNLLLAQGLLGVPLGEHLGAVVAGAGLFSPPVVVFAVLLALLTAVAVIAARRVEPAAPMRRLQVLLPFWTVLAAVFLPLAAGVYLLVSTAWTTAERAVLYPRPA</sequence>
<evidence type="ECO:0000259" key="14">
    <source>
        <dbReference type="Pfam" id="PF02096"/>
    </source>
</evidence>
<dbReference type="Pfam" id="PF02096">
    <property type="entry name" value="60KD_IMP"/>
    <property type="match status" value="1"/>
</dbReference>
<evidence type="ECO:0000313" key="15">
    <source>
        <dbReference type="EMBL" id="KAA9379150.1"/>
    </source>
</evidence>
<comment type="function">
    <text evidence="7">Required for the insertion and/or proper folding and/or complex formation of integral membrane proteins into the membrane. Involved in integration of membrane proteins that insert both dependently and independently of the Sec translocase complex, as well as at least some lipoproteins. Aids folding of multispanning membrane proteins.</text>
</comment>
<evidence type="ECO:0000256" key="2">
    <source>
        <dbReference type="ARBA" id="ARBA00010527"/>
    </source>
</evidence>
<dbReference type="Proteomes" id="UP000327011">
    <property type="component" value="Unassembled WGS sequence"/>
</dbReference>
<evidence type="ECO:0000256" key="5">
    <source>
        <dbReference type="ARBA" id="ARBA00022989"/>
    </source>
</evidence>
<evidence type="ECO:0000313" key="16">
    <source>
        <dbReference type="Proteomes" id="UP000327011"/>
    </source>
</evidence>
<evidence type="ECO:0000256" key="6">
    <source>
        <dbReference type="ARBA" id="ARBA00023136"/>
    </source>
</evidence>
<comment type="caution">
    <text evidence="15">The sequence shown here is derived from an EMBL/GenBank/DDBJ whole genome shotgun (WGS) entry which is preliminary data.</text>
</comment>
<evidence type="ECO:0000256" key="13">
    <source>
        <dbReference type="SAM" id="Phobius"/>
    </source>
</evidence>
<feature type="transmembrane region" description="Helical" evidence="13">
    <location>
        <begin position="25"/>
        <end position="47"/>
    </location>
</feature>
<feature type="transmembrane region" description="Helical" evidence="13">
    <location>
        <begin position="158"/>
        <end position="176"/>
    </location>
</feature>
<dbReference type="PANTHER" id="PTHR12428">
    <property type="entry name" value="OXA1"/>
    <property type="match status" value="1"/>
</dbReference>
<accession>A0A5J5K6A2</accession>
<dbReference type="NCBIfam" id="TIGR03592">
    <property type="entry name" value="yidC_oxa1_cterm"/>
    <property type="match status" value="1"/>
</dbReference>